<reference evidence="5" key="1">
    <citation type="journal article" date="2019" name="Int. J. Syst. Evol. Microbiol.">
        <title>The Global Catalogue of Microorganisms (GCM) 10K type strain sequencing project: providing services to taxonomists for standard genome sequencing and annotation.</title>
        <authorList>
            <consortium name="The Broad Institute Genomics Platform"/>
            <consortium name="The Broad Institute Genome Sequencing Center for Infectious Disease"/>
            <person name="Wu L."/>
            <person name="Ma J."/>
        </authorList>
    </citation>
    <scope>NUCLEOTIDE SEQUENCE [LARGE SCALE GENOMIC DNA]</scope>
    <source>
        <strain evidence="5">JCM 17626</strain>
    </source>
</reference>
<name>A0ABP8BQ34_9SPHI</name>
<evidence type="ECO:0000256" key="1">
    <source>
        <dbReference type="SAM" id="MobiDB-lite"/>
    </source>
</evidence>
<dbReference type="NCBIfam" id="TIGR03782">
    <property type="entry name" value="Bac_Flav_CT_J"/>
    <property type="match status" value="1"/>
</dbReference>
<feature type="transmembrane region" description="Helical" evidence="2">
    <location>
        <begin position="55"/>
        <end position="76"/>
    </location>
</feature>
<keyword evidence="2" id="KW-1133">Transmembrane helix</keyword>
<protein>
    <submittedName>
        <fullName evidence="4">Conjugative transposon protein TraJ</fullName>
    </submittedName>
</protein>
<feature type="transmembrane region" description="Helical" evidence="2">
    <location>
        <begin position="310"/>
        <end position="333"/>
    </location>
</feature>
<proteinExistence type="predicted"/>
<feature type="transmembrane region" description="Helical" evidence="2">
    <location>
        <begin position="97"/>
        <end position="118"/>
    </location>
</feature>
<feature type="transmembrane region" description="Helical" evidence="2">
    <location>
        <begin position="217"/>
        <end position="250"/>
    </location>
</feature>
<evidence type="ECO:0000259" key="3">
    <source>
        <dbReference type="Pfam" id="PF07863"/>
    </source>
</evidence>
<feature type="compositionally biased region" description="Polar residues" evidence="1">
    <location>
        <begin position="398"/>
        <end position="408"/>
    </location>
</feature>
<dbReference type="EMBL" id="BAABBY010000015">
    <property type="protein sequence ID" value="GAA4213311.1"/>
    <property type="molecule type" value="Genomic_DNA"/>
</dbReference>
<dbReference type="InterPro" id="IPR022393">
    <property type="entry name" value="Conjugative_transposon_TraJ"/>
</dbReference>
<feature type="region of interest" description="Disordered" evidence="1">
    <location>
        <begin position="388"/>
        <end position="408"/>
    </location>
</feature>
<comment type="caution">
    <text evidence="4">The sequence shown here is derived from an EMBL/GenBank/DDBJ whole genome shotgun (WGS) entry which is preliminary data.</text>
</comment>
<feature type="domain" description="Conjugative transposon TraJ C-terminal" evidence="3">
    <location>
        <begin position="38"/>
        <end position="406"/>
    </location>
</feature>
<dbReference type="Pfam" id="PF07863">
    <property type="entry name" value="CtnDOT_TraJ"/>
    <property type="match status" value="1"/>
</dbReference>
<feature type="transmembrane region" description="Helical" evidence="2">
    <location>
        <begin position="262"/>
        <end position="281"/>
    </location>
</feature>
<dbReference type="InterPro" id="IPR012424">
    <property type="entry name" value="Conjugative_transposon_TraJ_C"/>
</dbReference>
<evidence type="ECO:0000256" key="2">
    <source>
        <dbReference type="SAM" id="Phobius"/>
    </source>
</evidence>
<evidence type="ECO:0000313" key="5">
    <source>
        <dbReference type="Proteomes" id="UP001501772"/>
    </source>
</evidence>
<sequence>MMSVMRKNYNPGRYGLAIVFVLVMLGSPAMAQSVVGTIKGMQPVLDRVYSEMLPMCSRLIGVARGLAGFGAMWYIAHRVWRNIASAEPVDFYPLLRPFGLGMCIIMFPTVIGIMNGVLQPTVSATGQMVSDSNAAIERLLKAKEEAIKKSKYWQMYVGESGMGDSDKWYKYTHPKDPGRDEETFLDGLGNDLQFWMEKQSYNFRNSVKTWLSEVLEVLYAAAALCINTIRTFFLIVLAILGPLVFGFAVFDGFQQTLTIWLARYINIFLWLPVANIFGSILGKIQQNMLKLDLSQIEAQGDTFFSSTDTAYMVFLIIGIVGYFSVPSVSNYIVNAGGGNAMLSKVNSVASGTVSTGRKIVSGAGGMAMDAYGDMARRQAGGYASDASGDYFKDGDGESAQQKRISGKS</sequence>
<keyword evidence="2" id="KW-0472">Membrane</keyword>
<organism evidence="4 5">
    <name type="scientific">Pedobacter jeongneungensis</name>
    <dbReference type="NCBI Taxonomy" id="947309"/>
    <lineage>
        <taxon>Bacteria</taxon>
        <taxon>Pseudomonadati</taxon>
        <taxon>Bacteroidota</taxon>
        <taxon>Sphingobacteriia</taxon>
        <taxon>Sphingobacteriales</taxon>
        <taxon>Sphingobacteriaceae</taxon>
        <taxon>Pedobacter</taxon>
    </lineage>
</organism>
<gene>
    <name evidence="4" type="primary">traJ</name>
    <name evidence="4" type="ORF">GCM10022289_45360</name>
</gene>
<keyword evidence="5" id="KW-1185">Reference proteome</keyword>
<keyword evidence="2" id="KW-0812">Transmembrane</keyword>
<evidence type="ECO:0000313" key="4">
    <source>
        <dbReference type="EMBL" id="GAA4213311.1"/>
    </source>
</evidence>
<dbReference type="Proteomes" id="UP001501772">
    <property type="component" value="Unassembled WGS sequence"/>
</dbReference>
<accession>A0ABP8BQ34</accession>